<evidence type="ECO:0000256" key="1">
    <source>
        <dbReference type="ARBA" id="ARBA00004651"/>
    </source>
</evidence>
<keyword evidence="6 8" id="KW-1133">Transmembrane helix</keyword>
<dbReference type="EMBL" id="CYZX01000007">
    <property type="protein sequence ID" value="CUO30050.1"/>
    <property type="molecule type" value="Genomic_DNA"/>
</dbReference>
<feature type="transmembrane region" description="Helical" evidence="8">
    <location>
        <begin position="12"/>
        <end position="35"/>
    </location>
</feature>
<evidence type="ECO:0000256" key="2">
    <source>
        <dbReference type="ARBA" id="ARBA00007935"/>
    </source>
</evidence>
<comment type="subcellular location">
    <subcellularLocation>
        <location evidence="1">Cell membrane</location>
        <topology evidence="1">Multi-pass membrane protein</topology>
    </subcellularLocation>
</comment>
<evidence type="ECO:0000256" key="7">
    <source>
        <dbReference type="ARBA" id="ARBA00023136"/>
    </source>
</evidence>
<dbReference type="Gene3D" id="1.10.3470.10">
    <property type="entry name" value="ABC transporter involved in vitamin B12 uptake, BtuC"/>
    <property type="match status" value="1"/>
</dbReference>
<keyword evidence="4" id="KW-1003">Cell membrane</keyword>
<evidence type="ECO:0000313" key="9">
    <source>
        <dbReference type="EMBL" id="CUO30050.1"/>
    </source>
</evidence>
<feature type="transmembrane region" description="Helical" evidence="8">
    <location>
        <begin position="128"/>
        <end position="152"/>
    </location>
</feature>
<proteinExistence type="inferred from homology"/>
<dbReference type="GO" id="GO:0022857">
    <property type="term" value="F:transmembrane transporter activity"/>
    <property type="evidence" value="ECO:0007669"/>
    <property type="project" value="InterPro"/>
</dbReference>
<dbReference type="OrthoDB" id="9792889at2"/>
<dbReference type="CDD" id="cd06550">
    <property type="entry name" value="TM_ABC_iron-siderophores_like"/>
    <property type="match status" value="1"/>
</dbReference>
<dbReference type="PANTHER" id="PTHR30472">
    <property type="entry name" value="FERRIC ENTEROBACTIN TRANSPORT SYSTEM PERMEASE PROTEIN"/>
    <property type="match status" value="1"/>
</dbReference>
<keyword evidence="3" id="KW-0813">Transport</keyword>
<evidence type="ECO:0000256" key="8">
    <source>
        <dbReference type="SAM" id="Phobius"/>
    </source>
</evidence>
<dbReference type="GO" id="GO:0033214">
    <property type="term" value="P:siderophore-iron import into cell"/>
    <property type="evidence" value="ECO:0007669"/>
    <property type="project" value="TreeGrafter"/>
</dbReference>
<keyword evidence="5 8" id="KW-0812">Transmembrane</keyword>
<protein>
    <submittedName>
        <fullName evidence="9">Fe3+-siderophore ABC transporter permease</fullName>
    </submittedName>
</protein>
<evidence type="ECO:0000256" key="6">
    <source>
        <dbReference type="ARBA" id="ARBA00022989"/>
    </source>
</evidence>
<sequence>MKDIIRKNKGKCFVILIIAFVFLTMIAVSVGSASISVKDVFSTIFTRIPFIGNKLEGGSFNTHALIIFKLRMPRIVMATIVGMGLAVVGGSYQAVFKNPMADPFILGISSGAALGATISILFDLKSSFFSFSLTTLFAFIGAMVTTFLVYTLGRVGRRVSTTNILLSGVAISFLMNAMQSTLMIMNEDKLESVVFWTMGGLSTSSWKTISIVAPCIILGVIYLTMHSRDLDIILTGDDTAKSLGVDTNKLVRRVIIVSSFIIAASTAFNGIIGFVGLIIPHIIRMIIGPEHKYFFPFAAVGGAMFLVLADTVARTVASPAELPIGAVTAMIGAPYFIFLLNKHKKG</sequence>
<feature type="transmembrane region" description="Helical" evidence="8">
    <location>
        <begin position="75"/>
        <end position="92"/>
    </location>
</feature>
<feature type="transmembrane region" description="Helical" evidence="8">
    <location>
        <begin position="320"/>
        <end position="340"/>
    </location>
</feature>
<dbReference type="PANTHER" id="PTHR30472:SF25">
    <property type="entry name" value="ABC TRANSPORTER PERMEASE PROTEIN MJ0876-RELATED"/>
    <property type="match status" value="1"/>
</dbReference>
<dbReference type="SUPFAM" id="SSF81345">
    <property type="entry name" value="ABC transporter involved in vitamin B12 uptake, BtuC"/>
    <property type="match status" value="1"/>
</dbReference>
<feature type="transmembrane region" description="Helical" evidence="8">
    <location>
        <begin position="164"/>
        <end position="185"/>
    </location>
</feature>
<reference evidence="9 10" key="1">
    <citation type="submission" date="2015-09" db="EMBL/GenBank/DDBJ databases">
        <authorList>
            <consortium name="Pathogen Informatics"/>
        </authorList>
    </citation>
    <scope>NUCLEOTIDE SEQUENCE [LARGE SCALE GENOMIC DNA]</scope>
    <source>
        <strain evidence="9 10">2789STDY5834856</strain>
    </source>
</reference>
<evidence type="ECO:0000256" key="5">
    <source>
        <dbReference type="ARBA" id="ARBA00022692"/>
    </source>
</evidence>
<dbReference type="Proteomes" id="UP000095594">
    <property type="component" value="Unassembled WGS sequence"/>
</dbReference>
<dbReference type="InterPro" id="IPR000522">
    <property type="entry name" value="ABC_transptr_permease_BtuC"/>
</dbReference>
<dbReference type="RefSeq" id="WP_055264891.1">
    <property type="nucleotide sequence ID" value="NZ_CABIXQ010000007.1"/>
</dbReference>
<gene>
    <name evidence="9" type="primary">feuC_2</name>
    <name evidence="9" type="ORF">ERS852471_01308</name>
</gene>
<dbReference type="Pfam" id="PF01032">
    <property type="entry name" value="FecCD"/>
    <property type="match status" value="1"/>
</dbReference>
<name>A0A174E1U8_9CLOT</name>
<evidence type="ECO:0000256" key="4">
    <source>
        <dbReference type="ARBA" id="ARBA00022475"/>
    </source>
</evidence>
<dbReference type="GO" id="GO:0005886">
    <property type="term" value="C:plasma membrane"/>
    <property type="evidence" value="ECO:0007669"/>
    <property type="project" value="UniProtKB-SubCell"/>
</dbReference>
<dbReference type="AlphaFoldDB" id="A0A174E1U8"/>
<evidence type="ECO:0000313" key="10">
    <source>
        <dbReference type="Proteomes" id="UP000095594"/>
    </source>
</evidence>
<feature type="transmembrane region" description="Helical" evidence="8">
    <location>
        <begin position="104"/>
        <end position="122"/>
    </location>
</feature>
<comment type="similarity">
    <text evidence="2">Belongs to the binding-protein-dependent transport system permease family. FecCD subfamily.</text>
</comment>
<feature type="transmembrane region" description="Helical" evidence="8">
    <location>
        <begin position="254"/>
        <end position="287"/>
    </location>
</feature>
<dbReference type="FunFam" id="1.10.3470.10:FF:000001">
    <property type="entry name" value="Vitamin B12 ABC transporter permease BtuC"/>
    <property type="match status" value="1"/>
</dbReference>
<keyword evidence="7 8" id="KW-0472">Membrane</keyword>
<dbReference type="InterPro" id="IPR037294">
    <property type="entry name" value="ABC_BtuC-like"/>
</dbReference>
<accession>A0A174E1U8</accession>
<evidence type="ECO:0000256" key="3">
    <source>
        <dbReference type="ARBA" id="ARBA00022448"/>
    </source>
</evidence>
<organism evidence="9 10">
    <name type="scientific">Clostridium disporicum</name>
    <dbReference type="NCBI Taxonomy" id="84024"/>
    <lineage>
        <taxon>Bacteria</taxon>
        <taxon>Bacillati</taxon>
        <taxon>Bacillota</taxon>
        <taxon>Clostridia</taxon>
        <taxon>Eubacteriales</taxon>
        <taxon>Clostridiaceae</taxon>
        <taxon>Clostridium</taxon>
    </lineage>
</organism>
<feature type="transmembrane region" description="Helical" evidence="8">
    <location>
        <begin position="205"/>
        <end position="225"/>
    </location>
</feature>
<feature type="transmembrane region" description="Helical" evidence="8">
    <location>
        <begin position="293"/>
        <end position="313"/>
    </location>
</feature>